<feature type="transmembrane region" description="Helical" evidence="6">
    <location>
        <begin position="415"/>
        <end position="443"/>
    </location>
</feature>
<feature type="non-terminal residue" evidence="10">
    <location>
        <position position="540"/>
    </location>
</feature>
<organism evidence="10 11">
    <name type="scientific">Paeniroseomonas aquatica</name>
    <dbReference type="NCBI Taxonomy" id="373043"/>
    <lineage>
        <taxon>Bacteria</taxon>
        <taxon>Pseudomonadati</taxon>
        <taxon>Pseudomonadota</taxon>
        <taxon>Alphaproteobacteria</taxon>
        <taxon>Acetobacterales</taxon>
        <taxon>Acetobacteraceae</taxon>
        <taxon>Paeniroseomonas</taxon>
    </lineage>
</organism>
<feature type="transmembrane region" description="Helical" evidence="6">
    <location>
        <begin position="288"/>
        <end position="313"/>
    </location>
</feature>
<keyword evidence="4 6" id="KW-1133">Transmembrane helix</keyword>
<accession>A0ABT8A432</accession>
<evidence type="ECO:0000313" key="11">
    <source>
        <dbReference type="Proteomes" id="UP001529369"/>
    </source>
</evidence>
<evidence type="ECO:0000256" key="6">
    <source>
        <dbReference type="SAM" id="Phobius"/>
    </source>
</evidence>
<evidence type="ECO:0000256" key="2">
    <source>
        <dbReference type="ARBA" id="ARBA00022692"/>
    </source>
</evidence>
<dbReference type="Pfam" id="PF11412">
    <property type="entry name" value="DsbD_N"/>
    <property type="match status" value="1"/>
</dbReference>
<evidence type="ECO:0000259" key="8">
    <source>
        <dbReference type="Pfam" id="PF02683"/>
    </source>
</evidence>
<evidence type="ECO:0000256" key="4">
    <source>
        <dbReference type="ARBA" id="ARBA00022989"/>
    </source>
</evidence>
<feature type="transmembrane region" description="Helical" evidence="6">
    <location>
        <begin position="373"/>
        <end position="394"/>
    </location>
</feature>
<sequence>MRPLLLLLAILLGPVPARAAESPAVRSPRATATLVADHQAVAPGEAFQLGLRLRLAPGWHTYWRNPGDAGAPPELLLTLPEGVTAGPIQWPAPQRIPTGPLVSYGYEQEVLLPLRVALPAGGPAPAGPLTIEAEASWLVCAEICIPEEGRFRLDLPVAAAGRLDAGLAPLFTRAEAALPRPSPWEARAAFAGSRASLTLSGAALSAATLREAAFFPAQDGLLDNAAPQPLRLRDGSATLGLSPREGAAAPASLEGVVVLTDAAGVRSAYAVAAPVGGLPEAAAPGLPLWQALASAFLGGLLLNLMPCVFPILAMKAMALARLSGAARAVVRAHAASYTAGVLVSFLALAGLLIGLRQAGVTAGWGFQFTAPAFVAALAWLMLAVGLNLSGVFALGGRLAGAGGALAAQGGHAGSFFTGALAVLVATPCTAPFMAAAVGAALAMPAAATLAVFAALGLGLAAPYALLGVFPGLASRLPRPGPWMEALRQGLAFPMYAAAAWLAWVLAQQAGPDGLLLVLGGAVLVGFAAWAYGLAQRRGDG</sequence>
<evidence type="ECO:0000256" key="1">
    <source>
        <dbReference type="ARBA" id="ARBA00004141"/>
    </source>
</evidence>
<evidence type="ECO:0000256" key="3">
    <source>
        <dbReference type="ARBA" id="ARBA00022748"/>
    </source>
</evidence>
<dbReference type="RefSeq" id="WP_290316109.1">
    <property type="nucleotide sequence ID" value="NZ_JAUFPN010000074.1"/>
</dbReference>
<protein>
    <submittedName>
        <fullName evidence="10">Protein-disulfide reductase DsbD family protein</fullName>
    </submittedName>
</protein>
<feature type="domain" description="Thiol:disulfide interchange protein DsbD N-terminal" evidence="9">
    <location>
        <begin position="32"/>
        <end position="153"/>
    </location>
</feature>
<feature type="chain" id="PRO_5046669827" evidence="7">
    <location>
        <begin position="20"/>
        <end position="540"/>
    </location>
</feature>
<comment type="subcellular location">
    <subcellularLocation>
        <location evidence="1">Membrane</location>
        <topology evidence="1">Multi-pass membrane protein</topology>
    </subcellularLocation>
</comment>
<evidence type="ECO:0000256" key="7">
    <source>
        <dbReference type="SAM" id="SignalP"/>
    </source>
</evidence>
<keyword evidence="5 6" id="KW-0472">Membrane</keyword>
<feature type="transmembrane region" description="Helical" evidence="6">
    <location>
        <begin position="513"/>
        <end position="534"/>
    </location>
</feature>
<feature type="domain" description="Cytochrome C biogenesis protein transmembrane" evidence="8">
    <location>
        <begin position="289"/>
        <end position="502"/>
    </location>
</feature>
<dbReference type="InterPro" id="IPR003834">
    <property type="entry name" value="Cyt_c_assmbl_TM_dom"/>
</dbReference>
<keyword evidence="2 6" id="KW-0812">Transmembrane</keyword>
<dbReference type="Pfam" id="PF02683">
    <property type="entry name" value="DsbD_TM"/>
    <property type="match status" value="1"/>
</dbReference>
<comment type="caution">
    <text evidence="10">The sequence shown here is derived from an EMBL/GenBank/DDBJ whole genome shotgun (WGS) entry which is preliminary data.</text>
</comment>
<evidence type="ECO:0000259" key="9">
    <source>
        <dbReference type="Pfam" id="PF11412"/>
    </source>
</evidence>
<gene>
    <name evidence="10" type="ORF">QWZ14_08030</name>
</gene>
<keyword evidence="7" id="KW-0732">Signal</keyword>
<keyword evidence="3" id="KW-0201">Cytochrome c-type biogenesis</keyword>
<dbReference type="PANTHER" id="PTHR32234:SF3">
    <property type="entry name" value="SUPPRESSION OF COPPER SENSITIVITY PROTEIN"/>
    <property type="match status" value="1"/>
</dbReference>
<feature type="transmembrane region" description="Helical" evidence="6">
    <location>
        <begin position="490"/>
        <end position="507"/>
    </location>
</feature>
<feature type="signal peptide" evidence="7">
    <location>
        <begin position="1"/>
        <end position="19"/>
    </location>
</feature>
<evidence type="ECO:0000313" key="10">
    <source>
        <dbReference type="EMBL" id="MDN3564314.1"/>
    </source>
</evidence>
<dbReference type="EMBL" id="JAUFPN010000074">
    <property type="protein sequence ID" value="MDN3564314.1"/>
    <property type="molecule type" value="Genomic_DNA"/>
</dbReference>
<name>A0ABT8A432_9PROT</name>
<proteinExistence type="predicted"/>
<evidence type="ECO:0000256" key="5">
    <source>
        <dbReference type="ARBA" id="ARBA00023136"/>
    </source>
</evidence>
<feature type="transmembrane region" description="Helical" evidence="6">
    <location>
        <begin position="449"/>
        <end position="469"/>
    </location>
</feature>
<dbReference type="InterPro" id="IPR028250">
    <property type="entry name" value="DsbDN"/>
</dbReference>
<dbReference type="PANTHER" id="PTHR32234">
    <property type="entry name" value="THIOL:DISULFIDE INTERCHANGE PROTEIN DSBD"/>
    <property type="match status" value="1"/>
</dbReference>
<keyword evidence="11" id="KW-1185">Reference proteome</keyword>
<reference evidence="11" key="1">
    <citation type="journal article" date="2019" name="Int. J. Syst. Evol. Microbiol.">
        <title>The Global Catalogue of Microorganisms (GCM) 10K type strain sequencing project: providing services to taxonomists for standard genome sequencing and annotation.</title>
        <authorList>
            <consortium name="The Broad Institute Genomics Platform"/>
            <consortium name="The Broad Institute Genome Sequencing Center for Infectious Disease"/>
            <person name="Wu L."/>
            <person name="Ma J."/>
        </authorList>
    </citation>
    <scope>NUCLEOTIDE SEQUENCE [LARGE SCALE GENOMIC DNA]</scope>
    <source>
        <strain evidence="11">CECT 7131</strain>
    </source>
</reference>
<dbReference type="Proteomes" id="UP001529369">
    <property type="component" value="Unassembled WGS sequence"/>
</dbReference>
<feature type="transmembrane region" description="Helical" evidence="6">
    <location>
        <begin position="334"/>
        <end position="353"/>
    </location>
</feature>